<name>A0A6J7JJ55_9ZZZZ</name>
<protein>
    <submittedName>
        <fullName evidence="1">Unannotated protein</fullName>
    </submittedName>
</protein>
<sequence>MAATGPRVTFAAVVTAVLHFHLPADGEAAARTIGGYRRRRLDTLDHPWEERNARLPEPLRAELDDVVAGATGRVASVHRSTLVNALLDAHLPATPDDASRLVTRMEMVRGGAFLDVVA</sequence>
<accession>A0A6J7JJ55</accession>
<gene>
    <name evidence="1" type="ORF">UFOPK3564_03034</name>
</gene>
<proteinExistence type="predicted"/>
<reference evidence="1" key="1">
    <citation type="submission" date="2020-05" db="EMBL/GenBank/DDBJ databases">
        <authorList>
            <person name="Chiriac C."/>
            <person name="Salcher M."/>
            <person name="Ghai R."/>
            <person name="Kavagutti S V."/>
        </authorList>
    </citation>
    <scope>NUCLEOTIDE SEQUENCE</scope>
</reference>
<evidence type="ECO:0000313" key="1">
    <source>
        <dbReference type="EMBL" id="CAB4942554.1"/>
    </source>
</evidence>
<organism evidence="1">
    <name type="scientific">freshwater metagenome</name>
    <dbReference type="NCBI Taxonomy" id="449393"/>
    <lineage>
        <taxon>unclassified sequences</taxon>
        <taxon>metagenomes</taxon>
        <taxon>ecological metagenomes</taxon>
    </lineage>
</organism>
<dbReference type="EMBL" id="CAFBMK010000257">
    <property type="protein sequence ID" value="CAB4942554.1"/>
    <property type="molecule type" value="Genomic_DNA"/>
</dbReference>
<dbReference type="AlphaFoldDB" id="A0A6J7JJ55"/>